<keyword evidence="2" id="KW-0732">Signal</keyword>
<feature type="region of interest" description="Disordered" evidence="1">
    <location>
        <begin position="20"/>
        <end position="58"/>
    </location>
</feature>
<accession>A0A1H1NWR8</accession>
<gene>
    <name evidence="3" type="ORF">SAMN04488552_1890</name>
</gene>
<dbReference type="RefSeq" id="WP_089662200.1">
    <property type="nucleotide sequence ID" value="NZ_LT629745.1"/>
</dbReference>
<evidence type="ECO:0000313" key="4">
    <source>
        <dbReference type="Proteomes" id="UP000198858"/>
    </source>
</evidence>
<dbReference type="AlphaFoldDB" id="A0A1H1NWR8"/>
<dbReference type="InterPro" id="IPR025631">
    <property type="entry name" value="Porin_10"/>
</dbReference>
<feature type="compositionally biased region" description="Basic and acidic residues" evidence="1">
    <location>
        <begin position="42"/>
        <end position="58"/>
    </location>
</feature>
<dbReference type="EMBL" id="LT629745">
    <property type="protein sequence ID" value="SDS03431.1"/>
    <property type="molecule type" value="Genomic_DNA"/>
</dbReference>
<name>A0A1H1NWR8_9FLAO</name>
<evidence type="ECO:0000256" key="1">
    <source>
        <dbReference type="SAM" id="MobiDB-lite"/>
    </source>
</evidence>
<keyword evidence="4" id="KW-1185">Reference proteome</keyword>
<evidence type="ECO:0000256" key="2">
    <source>
        <dbReference type="SAM" id="SignalP"/>
    </source>
</evidence>
<dbReference type="STRING" id="1250231.SAMN04488552_1890"/>
<evidence type="ECO:0000313" key="3">
    <source>
        <dbReference type="EMBL" id="SDS03431.1"/>
    </source>
</evidence>
<dbReference type="SUPFAM" id="SSF56935">
    <property type="entry name" value="Porins"/>
    <property type="match status" value="1"/>
</dbReference>
<proteinExistence type="predicted"/>
<feature type="chain" id="PRO_5009255999" evidence="2">
    <location>
        <begin position="20"/>
        <end position="657"/>
    </location>
</feature>
<reference evidence="3 4" key="1">
    <citation type="submission" date="2016-10" db="EMBL/GenBank/DDBJ databases">
        <authorList>
            <person name="Varghese N."/>
            <person name="Submissions S."/>
        </authorList>
    </citation>
    <scope>NUCLEOTIDE SEQUENCE [LARGE SCALE GENOMIC DNA]</scope>
    <source>
        <strain evidence="3 4">Mar_2010_102</strain>
    </source>
</reference>
<dbReference type="Pfam" id="PF14121">
    <property type="entry name" value="Porin_10"/>
    <property type="match status" value="1"/>
</dbReference>
<sequence length="657" mass="76122">MKNLFFLVLILGCTFNAFSQEPDRPQKPLPSERPNRPSPSESGERSDDRSESLNSKEKDSMPDIDLYKIISVKNDTTYLDTTLTILKDYNFNYLRKDNFELLPFSNTAQTYNELSLRKDYRRAFPGFGARARHFNFMEVEDVDYYHVPTPWTQLYFRTVPEQGQQLDASFTINTSKNLNMFIAYKGTRALGRYQNILTSTGNLRMGFSYDSDNNRYHAKAHFVSQDLLNEENGGLDSLSITQYINKEPEFDDRSVLDVNFENAESTLFGKRFFLDHEYKLTRPSDSTNSLSIGHTFDYSYKKFDFKQESAENEIFGQSFEATQLRDQTRLEVLFNEASVNYANSLAGEISFKAGHTNYDYGYNSVYIRPGDTIGNRLSGNFLHVGGSYIKQIGGFRVEADARLNLADDFTGNYLAATASYEFDEQNWIRFGINQNSSAPNFNFLLYQSDYLNYNWQNNFDNEIAQQLFADFRSEKIFDLYASLSQIENYTYFALNEGGAVKPFQAGNQVRYLKLKAEKEFDFGLFGSYNTVMYQNVLEGAGVLNLPEFTTRNSIYYKDHWFEKALYLQTGFTFKYFTKYEMNAYDPVLAEFYVQNTQVLGGFPVVDYFFNAKVDKARIFFKLQHLNDLVDGNNNFSAPGYPYTDFLVRFGIVWDLFL</sequence>
<protein>
    <submittedName>
        <fullName evidence="3">Porin</fullName>
    </submittedName>
</protein>
<organism evidence="3 4">
    <name type="scientific">Christiangramia echinicola</name>
    <dbReference type="NCBI Taxonomy" id="279359"/>
    <lineage>
        <taxon>Bacteria</taxon>
        <taxon>Pseudomonadati</taxon>
        <taxon>Bacteroidota</taxon>
        <taxon>Flavobacteriia</taxon>
        <taxon>Flavobacteriales</taxon>
        <taxon>Flavobacteriaceae</taxon>
        <taxon>Christiangramia</taxon>
    </lineage>
</organism>
<feature type="signal peptide" evidence="2">
    <location>
        <begin position="1"/>
        <end position="19"/>
    </location>
</feature>
<dbReference type="Proteomes" id="UP000198858">
    <property type="component" value="Chromosome I"/>
</dbReference>